<dbReference type="InterPro" id="IPR050980">
    <property type="entry name" value="2C_sensor_his_kinase"/>
</dbReference>
<keyword evidence="17" id="KW-0902">Two-component regulatory system</keyword>
<dbReference type="GO" id="GO:0000155">
    <property type="term" value="F:phosphorelay sensor kinase activity"/>
    <property type="evidence" value="ECO:0007669"/>
    <property type="project" value="InterPro"/>
</dbReference>
<comment type="cofactor">
    <cofactor evidence="2">
        <name>Mn(2+)</name>
        <dbReference type="ChEBI" id="CHEBI:29035"/>
    </cofactor>
</comment>
<dbReference type="SUPFAM" id="SSF158472">
    <property type="entry name" value="HAMP domain-like"/>
    <property type="match status" value="1"/>
</dbReference>
<dbReference type="AlphaFoldDB" id="A0A8J3ZL36"/>
<evidence type="ECO:0000256" key="17">
    <source>
        <dbReference type="ARBA" id="ARBA00023012"/>
    </source>
</evidence>
<dbReference type="Pfam" id="PF02518">
    <property type="entry name" value="HATPase_c"/>
    <property type="match status" value="1"/>
</dbReference>
<keyword evidence="8" id="KW-0808">Transferase</keyword>
<evidence type="ECO:0000259" key="25">
    <source>
        <dbReference type="PROSITE" id="PS50885"/>
    </source>
</evidence>
<organism evidence="26 27">
    <name type="scientific">Virgisporangium ochraceum</name>
    <dbReference type="NCBI Taxonomy" id="65505"/>
    <lineage>
        <taxon>Bacteria</taxon>
        <taxon>Bacillati</taxon>
        <taxon>Actinomycetota</taxon>
        <taxon>Actinomycetes</taxon>
        <taxon>Micromonosporales</taxon>
        <taxon>Micromonosporaceae</taxon>
        <taxon>Virgisporangium</taxon>
    </lineage>
</organism>
<name>A0A8J3ZL36_9ACTN</name>
<dbReference type="SMART" id="SM00388">
    <property type="entry name" value="HisKA"/>
    <property type="match status" value="1"/>
</dbReference>
<evidence type="ECO:0000256" key="23">
    <source>
        <dbReference type="SAM" id="Phobius"/>
    </source>
</evidence>
<dbReference type="Gene3D" id="6.10.340.10">
    <property type="match status" value="1"/>
</dbReference>
<evidence type="ECO:0000256" key="6">
    <source>
        <dbReference type="ARBA" id="ARBA00022475"/>
    </source>
</evidence>
<reference evidence="26" key="1">
    <citation type="submission" date="2021-01" db="EMBL/GenBank/DDBJ databases">
        <title>Whole genome shotgun sequence of Virgisporangium ochraceum NBRC 16418.</title>
        <authorList>
            <person name="Komaki H."/>
            <person name="Tamura T."/>
        </authorList>
    </citation>
    <scope>NUCLEOTIDE SEQUENCE</scope>
    <source>
        <strain evidence="26">NBRC 16418</strain>
    </source>
</reference>
<dbReference type="PANTHER" id="PTHR44936:SF9">
    <property type="entry name" value="SENSOR PROTEIN CREC"/>
    <property type="match status" value="1"/>
</dbReference>
<dbReference type="Pfam" id="PF00512">
    <property type="entry name" value="HisKA"/>
    <property type="match status" value="1"/>
</dbReference>
<evidence type="ECO:0000256" key="5">
    <source>
        <dbReference type="ARBA" id="ARBA00012438"/>
    </source>
</evidence>
<dbReference type="CDD" id="cd00082">
    <property type="entry name" value="HisKA"/>
    <property type="match status" value="1"/>
</dbReference>
<evidence type="ECO:0000256" key="11">
    <source>
        <dbReference type="ARBA" id="ARBA00022777"/>
    </source>
</evidence>
<keyword evidence="18" id="KW-0346">Stress response</keyword>
<keyword evidence="9 23" id="KW-0812">Transmembrane</keyword>
<evidence type="ECO:0000259" key="24">
    <source>
        <dbReference type="PROSITE" id="PS50109"/>
    </source>
</evidence>
<dbReference type="PANTHER" id="PTHR44936">
    <property type="entry name" value="SENSOR PROTEIN CREC"/>
    <property type="match status" value="1"/>
</dbReference>
<dbReference type="EC" id="2.7.13.3" evidence="5"/>
<keyword evidence="20" id="KW-0464">Manganese</keyword>
<evidence type="ECO:0000256" key="21">
    <source>
        <dbReference type="ARBA" id="ARBA00040454"/>
    </source>
</evidence>
<dbReference type="SUPFAM" id="SSF47384">
    <property type="entry name" value="Homodimeric domain of signal transducing histidine kinase"/>
    <property type="match status" value="1"/>
</dbReference>
<keyword evidence="11 26" id="KW-0418">Kinase</keyword>
<comment type="cofactor">
    <cofactor evidence="3">
        <name>Mg(2+)</name>
        <dbReference type="ChEBI" id="CHEBI:18420"/>
    </cofactor>
</comment>
<dbReference type="SUPFAM" id="SSF55874">
    <property type="entry name" value="ATPase domain of HSP90 chaperone/DNA topoisomerase II/histidine kinase"/>
    <property type="match status" value="1"/>
</dbReference>
<feature type="domain" description="Histidine kinase" evidence="24">
    <location>
        <begin position="260"/>
        <end position="479"/>
    </location>
</feature>
<evidence type="ECO:0000256" key="15">
    <source>
        <dbReference type="ARBA" id="ARBA00022912"/>
    </source>
</evidence>
<keyword evidence="6" id="KW-1003">Cell membrane</keyword>
<keyword evidence="7" id="KW-0597">Phosphoprotein</keyword>
<dbReference type="PRINTS" id="PR00344">
    <property type="entry name" value="BCTRLSENSOR"/>
</dbReference>
<evidence type="ECO:0000256" key="8">
    <source>
        <dbReference type="ARBA" id="ARBA00022679"/>
    </source>
</evidence>
<protein>
    <recommendedName>
        <fullName evidence="21">Signal transduction histidine-protein kinase/phosphatase MprB</fullName>
        <ecNumber evidence="5">2.7.13.3</ecNumber>
    </recommendedName>
    <alternativeName>
        <fullName evidence="22">Mycobacterial persistence regulator B</fullName>
    </alternativeName>
</protein>
<keyword evidence="13" id="KW-0067">ATP-binding</keyword>
<dbReference type="SMART" id="SM00304">
    <property type="entry name" value="HAMP"/>
    <property type="match status" value="1"/>
</dbReference>
<evidence type="ECO:0000256" key="4">
    <source>
        <dbReference type="ARBA" id="ARBA00004651"/>
    </source>
</evidence>
<dbReference type="PROSITE" id="PS50109">
    <property type="entry name" value="HIS_KIN"/>
    <property type="match status" value="1"/>
</dbReference>
<dbReference type="Pfam" id="PF00672">
    <property type="entry name" value="HAMP"/>
    <property type="match status" value="1"/>
</dbReference>
<evidence type="ECO:0000256" key="20">
    <source>
        <dbReference type="ARBA" id="ARBA00023211"/>
    </source>
</evidence>
<evidence type="ECO:0000256" key="14">
    <source>
        <dbReference type="ARBA" id="ARBA00022842"/>
    </source>
</evidence>
<dbReference type="InterPro" id="IPR005467">
    <property type="entry name" value="His_kinase_dom"/>
</dbReference>
<evidence type="ECO:0000256" key="10">
    <source>
        <dbReference type="ARBA" id="ARBA00022741"/>
    </source>
</evidence>
<evidence type="ECO:0000256" key="22">
    <source>
        <dbReference type="ARBA" id="ARBA00041776"/>
    </source>
</evidence>
<keyword evidence="23" id="KW-0472">Membrane</keyword>
<dbReference type="Gene3D" id="1.10.287.130">
    <property type="match status" value="1"/>
</dbReference>
<keyword evidence="16 23" id="KW-1133">Transmembrane helix</keyword>
<dbReference type="SMART" id="SM00387">
    <property type="entry name" value="HATPase_c"/>
    <property type="match status" value="1"/>
</dbReference>
<dbReference type="InterPro" id="IPR036890">
    <property type="entry name" value="HATPase_C_sf"/>
</dbReference>
<comment type="catalytic activity">
    <reaction evidence="1">
        <text>ATP + protein L-histidine = ADP + protein N-phospho-L-histidine.</text>
        <dbReference type="EC" id="2.7.13.3"/>
    </reaction>
</comment>
<evidence type="ECO:0000256" key="9">
    <source>
        <dbReference type="ARBA" id="ARBA00022692"/>
    </source>
</evidence>
<dbReference type="CDD" id="cd00075">
    <property type="entry name" value="HATPase"/>
    <property type="match status" value="1"/>
</dbReference>
<dbReference type="CDD" id="cd06225">
    <property type="entry name" value="HAMP"/>
    <property type="match status" value="1"/>
</dbReference>
<dbReference type="PROSITE" id="PS50885">
    <property type="entry name" value="HAMP"/>
    <property type="match status" value="1"/>
</dbReference>
<feature type="transmembrane region" description="Helical" evidence="23">
    <location>
        <begin position="21"/>
        <end position="44"/>
    </location>
</feature>
<keyword evidence="19" id="KW-0843">Virulence</keyword>
<evidence type="ECO:0000313" key="26">
    <source>
        <dbReference type="EMBL" id="GIJ65864.1"/>
    </source>
</evidence>
<dbReference type="Gene3D" id="3.30.565.10">
    <property type="entry name" value="Histidine kinase-like ATPase, C-terminal domain"/>
    <property type="match status" value="1"/>
</dbReference>
<dbReference type="InterPro" id="IPR036097">
    <property type="entry name" value="HisK_dim/P_sf"/>
</dbReference>
<evidence type="ECO:0000256" key="1">
    <source>
        <dbReference type="ARBA" id="ARBA00000085"/>
    </source>
</evidence>
<dbReference type="InterPro" id="IPR003594">
    <property type="entry name" value="HATPase_dom"/>
</dbReference>
<accession>A0A8J3ZL36</accession>
<keyword evidence="10" id="KW-0547">Nucleotide-binding</keyword>
<keyword evidence="15" id="KW-0904">Protein phosphatase</keyword>
<evidence type="ECO:0000256" key="13">
    <source>
        <dbReference type="ARBA" id="ARBA00022840"/>
    </source>
</evidence>
<comment type="caution">
    <text evidence="26">The sequence shown here is derived from an EMBL/GenBank/DDBJ whole genome shotgun (WGS) entry which is preliminary data.</text>
</comment>
<keyword evidence="27" id="KW-1185">Reference proteome</keyword>
<dbReference type="InterPro" id="IPR003660">
    <property type="entry name" value="HAMP_dom"/>
</dbReference>
<evidence type="ECO:0000256" key="7">
    <source>
        <dbReference type="ARBA" id="ARBA00022553"/>
    </source>
</evidence>
<evidence type="ECO:0000256" key="2">
    <source>
        <dbReference type="ARBA" id="ARBA00001936"/>
    </source>
</evidence>
<dbReference type="EMBL" id="BOPH01000010">
    <property type="protein sequence ID" value="GIJ65864.1"/>
    <property type="molecule type" value="Genomic_DNA"/>
</dbReference>
<evidence type="ECO:0000256" key="12">
    <source>
        <dbReference type="ARBA" id="ARBA00022801"/>
    </source>
</evidence>
<sequence length="480" mass="50869">MTSPLTRVRDWWRWSSLRTRLSVMTATGIAVGSFAASVFAWQVLAYELRHSIEEQLRGDAAALLAVTDRDGAAAATLPSASDAGLSARILLPDGTVRSPVGLPIALPVTADALRVADGRAAGRFDLVEVDDGIDDDDNYFAYDDDVYLVYTVHTNGGAIQIARDGQFYGRAASSFALFLLLDAVVCAGSGVIVGRMVARTVLAPVDRLTATAVRVARTHNLDEAIAVRSGGEIGQLAQAINDMLAALDAARRSQRLLADDAAHELRTPLTSLRLNIELLIRLDRRGTLQTALDPAARAKLLDDLGVQVVELSTVVAELTDLARGDVATEPTEVVNLADQVVAAVTRARSRVPDVDLVLDLAPVPVPVTGRPAALQRAVLNLLDNAGKWSPPGQPVYVRLGVEGGAAVLEVDDGGPGIDAVDVPRVFDRSYRADAARDLPGSGLGLSIVRRVVDTHGGEVTVHRSDRGGALLRVRLPVASR</sequence>
<dbReference type="RefSeq" id="WP_239159924.1">
    <property type="nucleotide sequence ID" value="NZ_BOPH01000010.1"/>
</dbReference>
<dbReference type="GO" id="GO:0005524">
    <property type="term" value="F:ATP binding"/>
    <property type="evidence" value="ECO:0007669"/>
    <property type="project" value="UniProtKB-KW"/>
</dbReference>
<dbReference type="InterPro" id="IPR004358">
    <property type="entry name" value="Sig_transdc_His_kin-like_C"/>
</dbReference>
<evidence type="ECO:0000256" key="3">
    <source>
        <dbReference type="ARBA" id="ARBA00001946"/>
    </source>
</evidence>
<evidence type="ECO:0000256" key="16">
    <source>
        <dbReference type="ARBA" id="ARBA00022989"/>
    </source>
</evidence>
<proteinExistence type="predicted"/>
<gene>
    <name evidence="26" type="ORF">Voc01_007810</name>
</gene>
<dbReference type="Proteomes" id="UP000635606">
    <property type="component" value="Unassembled WGS sequence"/>
</dbReference>
<dbReference type="GO" id="GO:0005886">
    <property type="term" value="C:plasma membrane"/>
    <property type="evidence" value="ECO:0007669"/>
    <property type="project" value="UniProtKB-SubCell"/>
</dbReference>
<evidence type="ECO:0000313" key="27">
    <source>
        <dbReference type="Proteomes" id="UP000635606"/>
    </source>
</evidence>
<dbReference type="GO" id="GO:0004721">
    <property type="term" value="F:phosphoprotein phosphatase activity"/>
    <property type="evidence" value="ECO:0007669"/>
    <property type="project" value="UniProtKB-KW"/>
</dbReference>
<evidence type="ECO:0000256" key="18">
    <source>
        <dbReference type="ARBA" id="ARBA00023016"/>
    </source>
</evidence>
<keyword evidence="12" id="KW-0378">Hydrolase</keyword>
<keyword evidence="14" id="KW-0460">Magnesium</keyword>
<dbReference type="InterPro" id="IPR003661">
    <property type="entry name" value="HisK_dim/P_dom"/>
</dbReference>
<comment type="subcellular location">
    <subcellularLocation>
        <location evidence="4">Cell membrane</location>
        <topology evidence="4">Multi-pass membrane protein</topology>
    </subcellularLocation>
</comment>
<feature type="domain" description="HAMP" evidence="25">
    <location>
        <begin position="199"/>
        <end position="252"/>
    </location>
</feature>
<evidence type="ECO:0000256" key="19">
    <source>
        <dbReference type="ARBA" id="ARBA00023026"/>
    </source>
</evidence>